<proteinExistence type="predicted"/>
<feature type="domain" description="DUF7223" evidence="2">
    <location>
        <begin position="176"/>
        <end position="391"/>
    </location>
</feature>
<comment type="caution">
    <text evidence="3">The sequence shown here is derived from an EMBL/GenBank/DDBJ whole genome shotgun (WGS) entry which is preliminary data.</text>
</comment>
<dbReference type="OrthoDB" id="5382170at2759"/>
<dbReference type="Pfam" id="PF23865">
    <property type="entry name" value="DUF7223"/>
    <property type="match status" value="1"/>
</dbReference>
<accession>A0A5N6JXL4</accession>
<name>A0A5N6JXL4_MONLA</name>
<evidence type="ECO:0000259" key="1">
    <source>
        <dbReference type="Pfam" id="PF22974"/>
    </source>
</evidence>
<dbReference type="EMBL" id="VIGI01000011">
    <property type="protein sequence ID" value="KAB8293902.1"/>
    <property type="molecule type" value="Genomic_DNA"/>
</dbReference>
<evidence type="ECO:0000313" key="4">
    <source>
        <dbReference type="Proteomes" id="UP000326757"/>
    </source>
</evidence>
<evidence type="ECO:0000313" key="3">
    <source>
        <dbReference type="EMBL" id="KAB8293902.1"/>
    </source>
</evidence>
<sequence length="499" mass="53268">MKYRLPTVTLEDIEVNLKNIACSESTITIDFPSSKLLAAAQREWKEFSEFLVISSHAGCNIQGARSPYIVSSVEYILNANTAILSVRRLKWSDAYDKMEVRFGMGQYDSSSLRIHGDLRKRRTSTVSVSPLETVAFPPAPSETPIINTSVHDIGYSVPAGFSLGTFSAVLAGLKDTLSIKCVNCSIEGTVEITQGVFTISSSSLTTQKAVNFLENGFFDAVVNGLGAHIEIDTSIAGTFTESFNQSLVTLTLPGFQQTNICPLRIPEIASIGVMWIPTIRGSISVSKTLDFTYGFDVRIPNNSSIRLNIGNLTDSTAHGFNNISVTALPLTSTDPSITLNLSLSLHSELLLGVNILSGTGSISTGAFLDLPTLSVAISQLSSVDQYCNPSNSSSSSSSSSSPLTSPPNLENLHLFPSLINIVPKADIALGLHAQAQLSIPEINFQEEVGTTAMVAEARWALPTVCLSFDGGRRALVSPTVGLSGSGSGSGWWGRFEEIG</sequence>
<dbReference type="Pfam" id="PF22974">
    <property type="entry name" value="DUF7029"/>
    <property type="match status" value="1"/>
</dbReference>
<dbReference type="AlphaFoldDB" id="A0A5N6JXL4"/>
<gene>
    <name evidence="3" type="ORF">EYC80_009378</name>
</gene>
<dbReference type="InterPro" id="IPR055647">
    <property type="entry name" value="DUF7223"/>
</dbReference>
<evidence type="ECO:0000259" key="2">
    <source>
        <dbReference type="Pfam" id="PF23865"/>
    </source>
</evidence>
<keyword evidence="4" id="KW-1185">Reference proteome</keyword>
<reference evidence="3 4" key="1">
    <citation type="submission" date="2019-06" db="EMBL/GenBank/DDBJ databases">
        <title>Genome Sequence of the Brown Rot Fungal Pathogen Monilinia laxa.</title>
        <authorList>
            <person name="De Miccolis Angelini R.M."/>
            <person name="Landi L."/>
            <person name="Abate D."/>
            <person name="Pollastro S."/>
            <person name="Romanazzi G."/>
            <person name="Faretra F."/>
        </authorList>
    </citation>
    <scope>NUCLEOTIDE SEQUENCE [LARGE SCALE GENOMIC DNA]</scope>
    <source>
        <strain evidence="3 4">Mlax316</strain>
    </source>
</reference>
<feature type="domain" description="DUF7029" evidence="1">
    <location>
        <begin position="2"/>
        <end position="99"/>
    </location>
</feature>
<dbReference type="InterPro" id="IPR054293">
    <property type="entry name" value="DUF7029"/>
</dbReference>
<protein>
    <submittedName>
        <fullName evidence="3">Uncharacterized protein</fullName>
    </submittedName>
</protein>
<dbReference type="Proteomes" id="UP000326757">
    <property type="component" value="Unassembled WGS sequence"/>
</dbReference>
<organism evidence="3 4">
    <name type="scientific">Monilinia laxa</name>
    <name type="common">Brown rot fungus</name>
    <name type="synonym">Sclerotinia laxa</name>
    <dbReference type="NCBI Taxonomy" id="61186"/>
    <lineage>
        <taxon>Eukaryota</taxon>
        <taxon>Fungi</taxon>
        <taxon>Dikarya</taxon>
        <taxon>Ascomycota</taxon>
        <taxon>Pezizomycotina</taxon>
        <taxon>Leotiomycetes</taxon>
        <taxon>Helotiales</taxon>
        <taxon>Sclerotiniaceae</taxon>
        <taxon>Monilinia</taxon>
    </lineage>
</organism>